<comment type="caution">
    <text evidence="1">The sequence shown here is derived from an EMBL/GenBank/DDBJ whole genome shotgun (WGS) entry which is preliminary data.</text>
</comment>
<evidence type="ECO:0000313" key="2">
    <source>
        <dbReference type="Proteomes" id="UP000789405"/>
    </source>
</evidence>
<dbReference type="EMBL" id="CAJVPY010009373">
    <property type="protein sequence ID" value="CAG8707933.1"/>
    <property type="molecule type" value="Genomic_DNA"/>
</dbReference>
<dbReference type="OrthoDB" id="10047254at2759"/>
<proteinExistence type="predicted"/>
<feature type="non-terminal residue" evidence="1">
    <location>
        <position position="1"/>
    </location>
</feature>
<dbReference type="AlphaFoldDB" id="A0A9N9N751"/>
<name>A0A9N9N751_9GLOM</name>
<sequence>RHYRPTIRICQRRGHEIRRQDLQPLEVIYPFHRVGIDIKGPLPTTKQGNR</sequence>
<organism evidence="1 2">
    <name type="scientific">Dentiscutata erythropus</name>
    <dbReference type="NCBI Taxonomy" id="1348616"/>
    <lineage>
        <taxon>Eukaryota</taxon>
        <taxon>Fungi</taxon>
        <taxon>Fungi incertae sedis</taxon>
        <taxon>Mucoromycota</taxon>
        <taxon>Glomeromycotina</taxon>
        <taxon>Glomeromycetes</taxon>
        <taxon>Diversisporales</taxon>
        <taxon>Gigasporaceae</taxon>
        <taxon>Dentiscutata</taxon>
    </lineage>
</organism>
<keyword evidence="2" id="KW-1185">Reference proteome</keyword>
<evidence type="ECO:0000313" key="1">
    <source>
        <dbReference type="EMBL" id="CAG8707933.1"/>
    </source>
</evidence>
<gene>
    <name evidence="1" type="ORF">DERYTH_LOCUS13397</name>
</gene>
<accession>A0A9N9N751</accession>
<protein>
    <submittedName>
        <fullName evidence="1">18144_t:CDS:1</fullName>
    </submittedName>
</protein>
<reference evidence="1" key="1">
    <citation type="submission" date="2021-06" db="EMBL/GenBank/DDBJ databases">
        <authorList>
            <person name="Kallberg Y."/>
            <person name="Tangrot J."/>
            <person name="Rosling A."/>
        </authorList>
    </citation>
    <scope>NUCLEOTIDE SEQUENCE</scope>
    <source>
        <strain evidence="1">MA453B</strain>
    </source>
</reference>
<dbReference type="Proteomes" id="UP000789405">
    <property type="component" value="Unassembled WGS sequence"/>
</dbReference>